<feature type="compositionally biased region" description="Low complexity" evidence="1">
    <location>
        <begin position="52"/>
        <end position="75"/>
    </location>
</feature>
<dbReference type="EMBL" id="CP144749">
    <property type="protein sequence ID" value="WVZ77268.1"/>
    <property type="molecule type" value="Genomic_DNA"/>
</dbReference>
<feature type="compositionally biased region" description="Gly residues" evidence="1">
    <location>
        <begin position="25"/>
        <end position="42"/>
    </location>
</feature>
<reference evidence="2 3" key="1">
    <citation type="submission" date="2024-02" db="EMBL/GenBank/DDBJ databases">
        <title>High-quality chromosome-scale genome assembly of Pensacola bahiagrass (Paspalum notatum Flugge var. saurae).</title>
        <authorList>
            <person name="Vega J.M."/>
            <person name="Podio M."/>
            <person name="Orjuela J."/>
            <person name="Siena L.A."/>
            <person name="Pessino S.C."/>
            <person name="Combes M.C."/>
            <person name="Mariac C."/>
            <person name="Albertini E."/>
            <person name="Pupilli F."/>
            <person name="Ortiz J.P.A."/>
            <person name="Leblanc O."/>
        </authorList>
    </citation>
    <scope>NUCLEOTIDE SEQUENCE [LARGE SCALE GENOMIC DNA]</scope>
    <source>
        <strain evidence="2">R1</strain>
        <tissue evidence="2">Leaf</tissue>
    </source>
</reference>
<evidence type="ECO:0000256" key="1">
    <source>
        <dbReference type="SAM" id="MobiDB-lite"/>
    </source>
</evidence>
<organism evidence="2 3">
    <name type="scientific">Paspalum notatum var. saurae</name>
    <dbReference type="NCBI Taxonomy" id="547442"/>
    <lineage>
        <taxon>Eukaryota</taxon>
        <taxon>Viridiplantae</taxon>
        <taxon>Streptophyta</taxon>
        <taxon>Embryophyta</taxon>
        <taxon>Tracheophyta</taxon>
        <taxon>Spermatophyta</taxon>
        <taxon>Magnoliopsida</taxon>
        <taxon>Liliopsida</taxon>
        <taxon>Poales</taxon>
        <taxon>Poaceae</taxon>
        <taxon>PACMAD clade</taxon>
        <taxon>Panicoideae</taxon>
        <taxon>Andropogonodae</taxon>
        <taxon>Paspaleae</taxon>
        <taxon>Paspalinae</taxon>
        <taxon>Paspalum</taxon>
    </lineage>
</organism>
<name>A0AAQ3TPT0_PASNO</name>
<protein>
    <submittedName>
        <fullName evidence="2">Uncharacterized protein</fullName>
    </submittedName>
</protein>
<sequence>MLMVSLGRDRGTSLVQELHGEAGKDGGAGSRTQGGGHSGGGAWSDLNKVRVSSAPCSRSRGGGSRRPSARALARSSGGGSSDGRPSALAPGAPATGRGFGVAAAPMARRRMITAGCLAGVSDSVAQKLSGYQKIEKRRLLLKMVRTPPCI</sequence>
<feature type="region of interest" description="Disordered" evidence="1">
    <location>
        <begin position="1"/>
        <end position="99"/>
    </location>
</feature>
<evidence type="ECO:0000313" key="2">
    <source>
        <dbReference type="EMBL" id="WVZ77268.1"/>
    </source>
</evidence>
<dbReference type="Proteomes" id="UP001341281">
    <property type="component" value="Chromosome 05"/>
</dbReference>
<evidence type="ECO:0000313" key="3">
    <source>
        <dbReference type="Proteomes" id="UP001341281"/>
    </source>
</evidence>
<proteinExistence type="predicted"/>
<gene>
    <name evidence="2" type="ORF">U9M48_025155</name>
</gene>
<accession>A0AAQ3TPT0</accession>
<keyword evidence="3" id="KW-1185">Reference proteome</keyword>
<dbReference type="AlphaFoldDB" id="A0AAQ3TPT0"/>